<feature type="chain" id="PRO_5015615551" description="DUF4352 domain-containing protein" evidence="2">
    <location>
        <begin position="23"/>
        <end position="217"/>
    </location>
</feature>
<dbReference type="EMBL" id="PUAP01000050">
    <property type="protein sequence ID" value="PQF20797.1"/>
    <property type="molecule type" value="Genomic_DNA"/>
</dbReference>
<dbReference type="RefSeq" id="WP_104872622.1">
    <property type="nucleotide sequence ID" value="NZ_PUAP01000050.1"/>
</dbReference>
<accession>A0A2S7RNN1</accession>
<protein>
    <recommendedName>
        <fullName evidence="5">DUF4352 domain-containing protein</fullName>
    </recommendedName>
</protein>
<gene>
    <name evidence="3" type="ORF">CUS89_14315</name>
</gene>
<evidence type="ECO:0000313" key="4">
    <source>
        <dbReference type="Proteomes" id="UP000237934"/>
    </source>
</evidence>
<evidence type="ECO:0000256" key="1">
    <source>
        <dbReference type="SAM" id="MobiDB-lite"/>
    </source>
</evidence>
<proteinExistence type="predicted"/>
<sequence length="217" mass="23967">MKNKVFLTMSSLFFLVTLTSCKPTSPTNTVSSVIASTVTTDNESSATPSDHSDSESESSNDTTTLHGLNDPATIYLNGEPAVTIEIIKASAQPDDVTRGQTYLVPKLDTIIRLDIRMTNHSINGFNDGSQFYRNFDLVTEDGINVYPTLQHQPSGQPETAPLKLGTTGVVQAYFLLDDDMKNTNVDEINVEYYYVRDLVNQNSQDFSSIKFKVPVTH</sequence>
<dbReference type="Proteomes" id="UP000237934">
    <property type="component" value="Unassembled WGS sequence"/>
</dbReference>
<feature type="region of interest" description="Disordered" evidence="1">
    <location>
        <begin position="38"/>
        <end position="67"/>
    </location>
</feature>
<evidence type="ECO:0000256" key="2">
    <source>
        <dbReference type="SAM" id="SignalP"/>
    </source>
</evidence>
<evidence type="ECO:0008006" key="5">
    <source>
        <dbReference type="Google" id="ProtNLM"/>
    </source>
</evidence>
<reference evidence="3 4" key="1">
    <citation type="journal article" date="2018" name="Pathog. Dis.">
        <title>Whole-genome sequencing based characterization of antimicrobial resistance in Enterococcus.</title>
        <authorList>
            <person name="Tyson G."/>
        </authorList>
    </citation>
    <scope>NUCLEOTIDE SEQUENCE [LARGE SCALE GENOMIC DNA]</scope>
    <source>
        <strain evidence="3 4">CVM N55263</strain>
    </source>
</reference>
<dbReference type="PROSITE" id="PS51257">
    <property type="entry name" value="PROKAR_LIPOPROTEIN"/>
    <property type="match status" value="1"/>
</dbReference>
<organism evidence="3 4">
    <name type="scientific">Enterococcus mundtii</name>
    <dbReference type="NCBI Taxonomy" id="53346"/>
    <lineage>
        <taxon>Bacteria</taxon>
        <taxon>Bacillati</taxon>
        <taxon>Bacillota</taxon>
        <taxon>Bacilli</taxon>
        <taxon>Lactobacillales</taxon>
        <taxon>Enterococcaceae</taxon>
        <taxon>Enterococcus</taxon>
    </lineage>
</organism>
<keyword evidence="2" id="KW-0732">Signal</keyword>
<name>A0A2S7RNN1_ENTMU</name>
<dbReference type="AlphaFoldDB" id="A0A2S7RNN1"/>
<evidence type="ECO:0000313" key="3">
    <source>
        <dbReference type="EMBL" id="PQF20797.1"/>
    </source>
</evidence>
<comment type="caution">
    <text evidence="3">The sequence shown here is derived from an EMBL/GenBank/DDBJ whole genome shotgun (WGS) entry which is preliminary data.</text>
</comment>
<feature type="signal peptide" evidence="2">
    <location>
        <begin position="1"/>
        <end position="22"/>
    </location>
</feature>